<accession>A0ABW0XCR6</accession>
<sequence length="63" mass="6630">MNRNVRTAAPMVYAALVVGGFMIGDSVGVGVCVVGGMLLGALYATTNGGDRDRNRDGDRNRDR</sequence>
<name>A0ABW0XCR6_9ACTN</name>
<dbReference type="RefSeq" id="WP_380227772.1">
    <property type="nucleotide sequence ID" value="NZ_JBHSOF010000035.1"/>
</dbReference>
<protein>
    <recommendedName>
        <fullName evidence="4">Glycine zipper family protein</fullName>
    </recommendedName>
</protein>
<keyword evidence="1" id="KW-0472">Membrane</keyword>
<keyword evidence="1" id="KW-0812">Transmembrane</keyword>
<evidence type="ECO:0000313" key="3">
    <source>
        <dbReference type="Proteomes" id="UP001595975"/>
    </source>
</evidence>
<gene>
    <name evidence="2" type="ORF">ACFP3U_24370</name>
</gene>
<feature type="transmembrane region" description="Helical" evidence="1">
    <location>
        <begin position="12"/>
        <end position="45"/>
    </location>
</feature>
<evidence type="ECO:0000313" key="2">
    <source>
        <dbReference type="EMBL" id="MFC5666100.1"/>
    </source>
</evidence>
<dbReference type="EMBL" id="JBHSOF010000035">
    <property type="protein sequence ID" value="MFC5666100.1"/>
    <property type="molecule type" value="Genomic_DNA"/>
</dbReference>
<proteinExistence type="predicted"/>
<evidence type="ECO:0000256" key="1">
    <source>
        <dbReference type="SAM" id="Phobius"/>
    </source>
</evidence>
<reference evidence="3" key="1">
    <citation type="journal article" date="2019" name="Int. J. Syst. Evol. Microbiol.">
        <title>The Global Catalogue of Microorganisms (GCM) 10K type strain sequencing project: providing services to taxonomists for standard genome sequencing and annotation.</title>
        <authorList>
            <consortium name="The Broad Institute Genomics Platform"/>
            <consortium name="The Broad Institute Genome Sequencing Center for Infectious Disease"/>
            <person name="Wu L."/>
            <person name="Ma J."/>
        </authorList>
    </citation>
    <scope>NUCLEOTIDE SEQUENCE [LARGE SCALE GENOMIC DNA]</scope>
    <source>
        <strain evidence="3">CGMCC 4.1437</strain>
    </source>
</reference>
<organism evidence="2 3">
    <name type="scientific">Kitasatospora misakiensis</name>
    <dbReference type="NCBI Taxonomy" id="67330"/>
    <lineage>
        <taxon>Bacteria</taxon>
        <taxon>Bacillati</taxon>
        <taxon>Actinomycetota</taxon>
        <taxon>Actinomycetes</taxon>
        <taxon>Kitasatosporales</taxon>
        <taxon>Streptomycetaceae</taxon>
        <taxon>Kitasatospora</taxon>
    </lineage>
</organism>
<evidence type="ECO:0008006" key="4">
    <source>
        <dbReference type="Google" id="ProtNLM"/>
    </source>
</evidence>
<comment type="caution">
    <text evidence="2">The sequence shown here is derived from an EMBL/GenBank/DDBJ whole genome shotgun (WGS) entry which is preliminary data.</text>
</comment>
<keyword evidence="3" id="KW-1185">Reference proteome</keyword>
<keyword evidence="1" id="KW-1133">Transmembrane helix</keyword>
<dbReference type="Proteomes" id="UP001595975">
    <property type="component" value="Unassembled WGS sequence"/>
</dbReference>